<accession>A0A167K507</accession>
<dbReference type="GO" id="GO:0006487">
    <property type="term" value="P:protein N-linked glycosylation"/>
    <property type="evidence" value="ECO:0007669"/>
    <property type="project" value="TreeGrafter"/>
</dbReference>
<dbReference type="GO" id="GO:0000139">
    <property type="term" value="C:Golgi membrane"/>
    <property type="evidence" value="ECO:0007669"/>
    <property type="project" value="TreeGrafter"/>
</dbReference>
<comment type="similarity">
    <text evidence="1">Belongs to the glycosyltransferase 34 family.</text>
</comment>
<dbReference type="Pfam" id="PF05637">
    <property type="entry name" value="Glyco_transf_34"/>
    <property type="match status" value="1"/>
</dbReference>
<keyword evidence="5" id="KW-1185">Reference proteome</keyword>
<dbReference type="EMBL" id="AZHA01000002">
    <property type="protein sequence ID" value="OAA51224.1"/>
    <property type="molecule type" value="Genomic_DNA"/>
</dbReference>
<dbReference type="PANTHER" id="PTHR31306">
    <property type="entry name" value="ALPHA-1,6-MANNOSYLTRANSFERASE MNN11-RELATED"/>
    <property type="match status" value="1"/>
</dbReference>
<protein>
    <submittedName>
        <fullName evidence="4">Galactosyl transferase</fullName>
    </submittedName>
</protein>
<reference evidence="4 5" key="1">
    <citation type="journal article" date="2016" name="Genome Biol. Evol.">
        <title>Divergent and convergent evolution of fungal pathogenicity.</title>
        <authorList>
            <person name="Shang Y."/>
            <person name="Xiao G."/>
            <person name="Zheng P."/>
            <person name="Cen K."/>
            <person name="Zhan S."/>
            <person name="Wang C."/>
        </authorList>
    </citation>
    <scope>NUCLEOTIDE SEQUENCE [LARGE SCALE GENOMIC DNA]</scope>
    <source>
        <strain evidence="4 5">RCEF 3172</strain>
    </source>
</reference>
<dbReference type="AlphaFoldDB" id="A0A167K507"/>
<dbReference type="InterPro" id="IPR008630">
    <property type="entry name" value="Glyco_trans_34"/>
</dbReference>
<gene>
    <name evidence="4" type="ORF">BBO_01171</name>
</gene>
<evidence type="ECO:0000313" key="4">
    <source>
        <dbReference type="EMBL" id="OAA51224.1"/>
    </source>
</evidence>
<comment type="caution">
    <text evidence="4">The sequence shown here is derived from an EMBL/GenBank/DDBJ whole genome shotgun (WGS) entry which is preliminary data.</text>
</comment>
<dbReference type="PANTHER" id="PTHR31306:SF3">
    <property type="entry name" value="NUCLEOTIDE-DIPHOSPHO-SUGAR TRANSFERASE DOMAIN-CONTAINING PROTEIN"/>
    <property type="match status" value="1"/>
</dbReference>
<evidence type="ECO:0000256" key="3">
    <source>
        <dbReference type="ARBA" id="ARBA00022679"/>
    </source>
</evidence>
<organism evidence="4 5">
    <name type="scientific">Beauveria brongniartii RCEF 3172</name>
    <dbReference type="NCBI Taxonomy" id="1081107"/>
    <lineage>
        <taxon>Eukaryota</taxon>
        <taxon>Fungi</taxon>
        <taxon>Dikarya</taxon>
        <taxon>Ascomycota</taxon>
        <taxon>Pezizomycotina</taxon>
        <taxon>Sordariomycetes</taxon>
        <taxon>Hypocreomycetidae</taxon>
        <taxon>Hypocreales</taxon>
        <taxon>Cordycipitaceae</taxon>
        <taxon>Beauveria</taxon>
        <taxon>Beauveria brongniartii</taxon>
    </lineage>
</organism>
<proteinExistence type="inferred from homology"/>
<keyword evidence="2" id="KW-0328">Glycosyltransferase</keyword>
<keyword evidence="3 4" id="KW-0808">Transferase</keyword>
<dbReference type="InterPro" id="IPR029044">
    <property type="entry name" value="Nucleotide-diphossugar_trans"/>
</dbReference>
<evidence type="ECO:0000313" key="5">
    <source>
        <dbReference type="Proteomes" id="UP000076863"/>
    </source>
</evidence>
<evidence type="ECO:0000256" key="1">
    <source>
        <dbReference type="ARBA" id="ARBA00005664"/>
    </source>
</evidence>
<evidence type="ECO:0000256" key="2">
    <source>
        <dbReference type="ARBA" id="ARBA00022676"/>
    </source>
</evidence>
<dbReference type="Gene3D" id="3.90.550.10">
    <property type="entry name" value="Spore Coat Polysaccharide Biosynthesis Protein SpsA, Chain A"/>
    <property type="match status" value="1"/>
</dbReference>
<dbReference type="Proteomes" id="UP000076863">
    <property type="component" value="Unassembled WGS sequence"/>
</dbReference>
<sequence>MASRGYGLRRLCGIAVTIALLLLLLKSFRNRAASNNLTASTIRKPPRLHHVPFNTATDPRKSWIDFYFQRLQKPSVLPDTPKYSPFGAFEWHLPEDVPWRKRLGKDLCIIDLDDRGFNASGQIWGPHIMSWDHAESVHGLSLGFLNHWLYSKIHGYKYYYITVDSYEDRRTSWKKPVIISKLLTKHKACIYLDSDALFRNLDLPFEWLMNYWGISRATNSLALAFDPAHEWNQDEFGKEYLNTGFLVAQNKARTFEILRAWQECPNDGGRYPSCTKFRTNEPGRPTDQGGFGTYVRYDYVDDIKELSCDEANGFPEAHSGCDGTFIRHLWTGKDSLVKIFAGGQMPGPYLEYFHEEYIRTKADFHMFEAELMGWPLTG</sequence>
<name>A0A167K507_9HYPO</name>
<dbReference type="OrthoDB" id="3763672at2759"/>
<dbReference type="GO" id="GO:0016757">
    <property type="term" value="F:glycosyltransferase activity"/>
    <property type="evidence" value="ECO:0007669"/>
    <property type="project" value="UniProtKB-KW"/>
</dbReference>